<evidence type="ECO:0000313" key="12">
    <source>
        <dbReference type="Proteomes" id="UP000620124"/>
    </source>
</evidence>
<name>A0A8H6YXV2_9AGAR</name>
<comment type="similarity">
    <text evidence="2">Belongs to the UQCRH/QCR6 family.</text>
</comment>
<dbReference type="Gene3D" id="1.10.287.20">
    <property type="entry name" value="Ubiquinol-cytochrome C reductase hinge domain"/>
    <property type="match status" value="1"/>
</dbReference>
<dbReference type="AlphaFoldDB" id="A0A8H6YXV2"/>
<dbReference type="InterPro" id="IPR023184">
    <property type="entry name" value="Ubol_cytC_Rdtase_hinge_dom"/>
</dbReference>
<organism evidence="11 12">
    <name type="scientific">Mycena venus</name>
    <dbReference type="NCBI Taxonomy" id="2733690"/>
    <lineage>
        <taxon>Eukaryota</taxon>
        <taxon>Fungi</taxon>
        <taxon>Dikarya</taxon>
        <taxon>Basidiomycota</taxon>
        <taxon>Agaricomycotina</taxon>
        <taxon>Agaricomycetes</taxon>
        <taxon>Agaricomycetidae</taxon>
        <taxon>Agaricales</taxon>
        <taxon>Marasmiineae</taxon>
        <taxon>Mycenaceae</taxon>
        <taxon>Mycena</taxon>
    </lineage>
</organism>
<feature type="compositionally biased region" description="Basic and acidic residues" evidence="9">
    <location>
        <begin position="14"/>
        <end position="23"/>
    </location>
</feature>
<dbReference type="GO" id="GO:0005743">
    <property type="term" value="C:mitochondrial inner membrane"/>
    <property type="evidence" value="ECO:0007669"/>
    <property type="project" value="UniProtKB-SubCell"/>
</dbReference>
<dbReference type="Pfam" id="PF02320">
    <property type="entry name" value="UCR_hinge"/>
    <property type="match status" value="1"/>
</dbReference>
<keyword evidence="7" id="KW-0496">Mitochondrion</keyword>
<dbReference type="OrthoDB" id="405848at2759"/>
<keyword evidence="8" id="KW-0472">Membrane</keyword>
<evidence type="ECO:0000256" key="7">
    <source>
        <dbReference type="ARBA" id="ARBA00023128"/>
    </source>
</evidence>
<comment type="subcellular location">
    <subcellularLocation>
        <location evidence="1">Mitochondrion inner membrane</location>
    </subcellularLocation>
</comment>
<keyword evidence="6" id="KW-0249">Electron transport</keyword>
<evidence type="ECO:0000256" key="8">
    <source>
        <dbReference type="ARBA" id="ARBA00023136"/>
    </source>
</evidence>
<evidence type="ECO:0000313" key="11">
    <source>
        <dbReference type="EMBL" id="KAF7365825.1"/>
    </source>
</evidence>
<keyword evidence="4" id="KW-0679">Respiratory chain</keyword>
<keyword evidence="5" id="KW-0999">Mitochondrion inner membrane</keyword>
<evidence type="ECO:0000256" key="3">
    <source>
        <dbReference type="ARBA" id="ARBA00022448"/>
    </source>
</evidence>
<dbReference type="InterPro" id="IPR036811">
    <property type="entry name" value="Ubol_cytC_Rdtase_hinge_dom_sf"/>
</dbReference>
<dbReference type="SUPFAM" id="SSF81531">
    <property type="entry name" value="Non-heme 11 kDa protein of cytochrome bc1 complex (Ubiquinol-cytochrome c reductase)"/>
    <property type="match status" value="1"/>
</dbReference>
<protein>
    <submittedName>
        <fullName evidence="11">Non-heme 11 kDa protein of cytochrome bc1 complex</fullName>
    </submittedName>
</protein>
<feature type="compositionally biased region" description="Low complexity" evidence="9">
    <location>
        <begin position="24"/>
        <end position="34"/>
    </location>
</feature>
<evidence type="ECO:0000256" key="6">
    <source>
        <dbReference type="ARBA" id="ARBA00022982"/>
    </source>
</evidence>
<keyword evidence="3" id="KW-0813">Transport</keyword>
<gene>
    <name evidence="11" type="ORF">MVEN_00456600</name>
</gene>
<evidence type="ECO:0000256" key="1">
    <source>
        <dbReference type="ARBA" id="ARBA00004273"/>
    </source>
</evidence>
<comment type="caution">
    <text evidence="11">The sequence shown here is derived from an EMBL/GenBank/DDBJ whole genome shotgun (WGS) entry which is preliminary data.</text>
</comment>
<keyword evidence="12" id="KW-1185">Reference proteome</keyword>
<reference evidence="11" key="1">
    <citation type="submission" date="2020-05" db="EMBL/GenBank/DDBJ databases">
        <title>Mycena genomes resolve the evolution of fungal bioluminescence.</title>
        <authorList>
            <person name="Tsai I.J."/>
        </authorList>
    </citation>
    <scope>NUCLEOTIDE SEQUENCE</scope>
    <source>
        <strain evidence="11">CCC161011</strain>
    </source>
</reference>
<accession>A0A8H6YXV2</accession>
<feature type="domain" description="Ubiquinol-cytochrome C reductase hinge" evidence="10">
    <location>
        <begin position="53"/>
        <end position="97"/>
    </location>
</feature>
<evidence type="ECO:0000256" key="4">
    <source>
        <dbReference type="ARBA" id="ARBA00022660"/>
    </source>
</evidence>
<evidence type="ECO:0000256" key="2">
    <source>
        <dbReference type="ARBA" id="ARBA00006498"/>
    </source>
</evidence>
<evidence type="ECO:0000256" key="9">
    <source>
        <dbReference type="SAM" id="MobiDB-lite"/>
    </source>
</evidence>
<sequence>MSFWSSLFPTTHADSAEEEKPAAEEQNANANEDAGAAEEPKEEAQEEEEEPEDPHPAIRAECESSAACAPMKAHFEKCQEKVQAGQGYKGEDCVDEIAGCAGVRRFRVSSLRADHDFSLLSFLRPLVHSPHDALLRGVRCTQALRQAALNPAFALPNGRIRTKIVEKSLSVCLCLAGGIYSYPNRTSSSRLCPVTMASSERDPRALRTRFSLELRPTYISYVLLFSIPKRSLRASLPRSSTTLDIARCSHPVRYLDASHESRLKSVEAASPNTLCVAYILDSDWSSLVCVSRAEP</sequence>
<proteinExistence type="inferred from homology"/>
<dbReference type="Proteomes" id="UP000620124">
    <property type="component" value="Unassembled WGS sequence"/>
</dbReference>
<evidence type="ECO:0000256" key="5">
    <source>
        <dbReference type="ARBA" id="ARBA00022792"/>
    </source>
</evidence>
<evidence type="ECO:0000259" key="10">
    <source>
        <dbReference type="Pfam" id="PF02320"/>
    </source>
</evidence>
<feature type="region of interest" description="Disordered" evidence="9">
    <location>
        <begin position="1"/>
        <end position="56"/>
    </location>
</feature>
<feature type="compositionally biased region" description="Polar residues" evidence="9">
    <location>
        <begin position="1"/>
        <end position="13"/>
    </location>
</feature>
<dbReference type="EMBL" id="JACAZI010000003">
    <property type="protein sequence ID" value="KAF7365825.1"/>
    <property type="molecule type" value="Genomic_DNA"/>
</dbReference>